<evidence type="ECO:0000256" key="6">
    <source>
        <dbReference type="RuleBase" id="RU004379"/>
    </source>
</evidence>
<sequence length="241" mass="25944">MNNFDMNERRDVTGVDQGMKNFFQKVYSYMAIAMAVTAVTGYIAQTFFLPQLVTLFTGSWIGFAAIMVVELVLVVMIRNAAVNLNPAKAFGLLMTFAVSQGLFLGLLLAVYTGASVLAAFGSTVGLFGGMALYGAFTKKSLAGMGPILNGILIGVIIATVINMLVGSSAFQTLLSIVVLILFALFTAYDNNKLKSDYSQMMAQGATEAQTSGIAIWGALNLYMDFLNIFYSILQIFGDTRD</sequence>
<evidence type="ECO:0000256" key="4">
    <source>
        <dbReference type="ARBA" id="ARBA00022989"/>
    </source>
</evidence>
<evidence type="ECO:0000256" key="5">
    <source>
        <dbReference type="ARBA" id="ARBA00023136"/>
    </source>
</evidence>
<dbReference type="EMBL" id="JAMWYK010000006">
    <property type="protein sequence ID" value="MCO0832480.1"/>
    <property type="molecule type" value="Genomic_DNA"/>
</dbReference>
<feature type="transmembrane region" description="Helical" evidence="6">
    <location>
        <begin position="170"/>
        <end position="188"/>
    </location>
</feature>
<comment type="subcellular location">
    <subcellularLocation>
        <location evidence="1">Membrane</location>
        <topology evidence="1">Multi-pass membrane protein</topology>
    </subcellularLocation>
</comment>
<keyword evidence="4 6" id="KW-1133">Transmembrane helix</keyword>
<keyword evidence="8" id="KW-1185">Reference proteome</keyword>
<accession>A0ABT0ZR62</accession>
<feature type="transmembrane region" description="Helical" evidence="6">
    <location>
        <begin position="26"/>
        <end position="48"/>
    </location>
</feature>
<dbReference type="CDD" id="cd10432">
    <property type="entry name" value="BI-1-like_bacterial"/>
    <property type="match status" value="1"/>
</dbReference>
<evidence type="ECO:0000256" key="2">
    <source>
        <dbReference type="ARBA" id="ARBA00010350"/>
    </source>
</evidence>
<evidence type="ECO:0000313" key="8">
    <source>
        <dbReference type="Proteomes" id="UP001523234"/>
    </source>
</evidence>
<evidence type="ECO:0000256" key="1">
    <source>
        <dbReference type="ARBA" id="ARBA00004141"/>
    </source>
</evidence>
<feature type="transmembrane region" description="Helical" evidence="6">
    <location>
        <begin position="60"/>
        <end position="77"/>
    </location>
</feature>
<reference evidence="7 8" key="1">
    <citation type="submission" date="2022-06" db="EMBL/GenBank/DDBJ databases">
        <title>Fructobacillus taiwanensis sp. nov., isolated from the honeybee.</title>
        <authorList>
            <person name="Chen Y.-S."/>
            <person name="Wang L.-T."/>
            <person name="Lee Y.-S."/>
            <person name="Chang Y.-C."/>
            <person name="Wu H.-C."/>
            <person name="Liao C.-Y."/>
            <person name="Chen W.-H."/>
            <person name="Deng J.-N."/>
            <person name="Wang Y.-H."/>
        </authorList>
    </citation>
    <scope>NUCLEOTIDE SEQUENCE [LARGE SCALE GENOMIC DNA]</scope>
    <source>
        <strain evidence="7 8">W13</strain>
    </source>
</reference>
<dbReference type="PANTHER" id="PTHR23291">
    <property type="entry name" value="BAX INHIBITOR-RELATED"/>
    <property type="match status" value="1"/>
</dbReference>
<name>A0ABT0ZR62_9LACO</name>
<feature type="transmembrane region" description="Helical" evidence="6">
    <location>
        <begin position="89"/>
        <end position="111"/>
    </location>
</feature>
<feature type="transmembrane region" description="Helical" evidence="6">
    <location>
        <begin position="117"/>
        <end position="135"/>
    </location>
</feature>
<evidence type="ECO:0000256" key="3">
    <source>
        <dbReference type="ARBA" id="ARBA00022692"/>
    </source>
</evidence>
<dbReference type="Pfam" id="PF01027">
    <property type="entry name" value="Bax1-I"/>
    <property type="match status" value="1"/>
</dbReference>
<gene>
    <name evidence="7" type="ORF">NFX39_05225</name>
</gene>
<feature type="transmembrane region" description="Helical" evidence="6">
    <location>
        <begin position="147"/>
        <end position="164"/>
    </location>
</feature>
<comment type="caution">
    <text evidence="7">The sequence shown here is derived from an EMBL/GenBank/DDBJ whole genome shotgun (WGS) entry which is preliminary data.</text>
</comment>
<organism evidence="7 8">
    <name type="scientific">Fructobacillus apis</name>
    <dbReference type="NCBI Taxonomy" id="2935017"/>
    <lineage>
        <taxon>Bacteria</taxon>
        <taxon>Bacillati</taxon>
        <taxon>Bacillota</taxon>
        <taxon>Bacilli</taxon>
        <taxon>Lactobacillales</taxon>
        <taxon>Lactobacillaceae</taxon>
        <taxon>Fructobacillus</taxon>
    </lineage>
</organism>
<keyword evidence="3 6" id="KW-0812">Transmembrane</keyword>
<protein>
    <submittedName>
        <fullName evidence="7">Bax inhibitor-1/YccA family protein</fullName>
    </submittedName>
</protein>
<dbReference type="RefSeq" id="WP_252443692.1">
    <property type="nucleotide sequence ID" value="NZ_JAMWYK010000006.1"/>
</dbReference>
<dbReference type="InterPro" id="IPR006214">
    <property type="entry name" value="Bax_inhibitor_1-related"/>
</dbReference>
<dbReference type="PANTHER" id="PTHR23291:SF50">
    <property type="entry name" value="PROTEIN LIFEGUARD 4"/>
    <property type="match status" value="1"/>
</dbReference>
<comment type="similarity">
    <text evidence="2 6">Belongs to the BI1 family.</text>
</comment>
<proteinExistence type="inferred from homology"/>
<keyword evidence="5 6" id="KW-0472">Membrane</keyword>
<evidence type="ECO:0000313" key="7">
    <source>
        <dbReference type="EMBL" id="MCO0832480.1"/>
    </source>
</evidence>
<dbReference type="Proteomes" id="UP001523234">
    <property type="component" value="Unassembled WGS sequence"/>
</dbReference>